<accession>T0S061</accession>
<dbReference type="InParanoid" id="T0S061"/>
<dbReference type="EMBL" id="JH767149">
    <property type="protein sequence ID" value="EQC35962.1"/>
    <property type="molecule type" value="Genomic_DNA"/>
</dbReference>
<protein>
    <recommendedName>
        <fullName evidence="1">Protein ENHANCED DISEASE RESISTANCE 2 C-terminal domain-containing protein</fullName>
    </recommendedName>
</protein>
<dbReference type="Proteomes" id="UP000030762">
    <property type="component" value="Unassembled WGS sequence"/>
</dbReference>
<feature type="domain" description="Protein ENHANCED DISEASE RESISTANCE 2 C-terminal" evidence="1">
    <location>
        <begin position="55"/>
        <end position="269"/>
    </location>
</feature>
<reference evidence="2 3" key="1">
    <citation type="submission" date="2012-04" db="EMBL/GenBank/DDBJ databases">
        <title>The Genome Sequence of Saprolegnia declina VS20.</title>
        <authorList>
            <consortium name="The Broad Institute Genome Sequencing Platform"/>
            <person name="Russ C."/>
            <person name="Nusbaum C."/>
            <person name="Tyler B."/>
            <person name="van West P."/>
            <person name="Dieguez-Uribeondo J."/>
            <person name="de Bruijn I."/>
            <person name="Tripathy S."/>
            <person name="Jiang R."/>
            <person name="Young S.K."/>
            <person name="Zeng Q."/>
            <person name="Gargeya S."/>
            <person name="Fitzgerald M."/>
            <person name="Haas B."/>
            <person name="Abouelleil A."/>
            <person name="Alvarado L."/>
            <person name="Arachchi H.M."/>
            <person name="Berlin A."/>
            <person name="Chapman S.B."/>
            <person name="Goldberg J."/>
            <person name="Griggs A."/>
            <person name="Gujja S."/>
            <person name="Hansen M."/>
            <person name="Howarth C."/>
            <person name="Imamovic A."/>
            <person name="Larimer J."/>
            <person name="McCowen C."/>
            <person name="Montmayeur A."/>
            <person name="Murphy C."/>
            <person name="Neiman D."/>
            <person name="Pearson M."/>
            <person name="Priest M."/>
            <person name="Roberts A."/>
            <person name="Saif S."/>
            <person name="Shea T."/>
            <person name="Sisk P."/>
            <person name="Sykes S."/>
            <person name="Wortman J."/>
            <person name="Nusbaum C."/>
            <person name="Birren B."/>
        </authorList>
    </citation>
    <scope>NUCLEOTIDE SEQUENCE [LARGE SCALE GENOMIC DNA]</scope>
    <source>
        <strain evidence="2 3">VS20</strain>
    </source>
</reference>
<dbReference type="PANTHER" id="PTHR12136:SF41">
    <property type="entry name" value="PLECKSTRIN HOMOLOGY (PH) AND LIPID-BINDING START DOMAINS-CONTAINING PROTEIN"/>
    <property type="match status" value="1"/>
</dbReference>
<evidence type="ECO:0000313" key="2">
    <source>
        <dbReference type="EMBL" id="EQC35962.1"/>
    </source>
</evidence>
<evidence type="ECO:0000313" key="3">
    <source>
        <dbReference type="Proteomes" id="UP000030762"/>
    </source>
</evidence>
<gene>
    <name evidence="2" type="ORF">SDRG_06704</name>
</gene>
<dbReference type="AlphaFoldDB" id="T0S061"/>
<dbReference type="InterPro" id="IPR045096">
    <property type="entry name" value="EDR2-like"/>
</dbReference>
<dbReference type="GeneID" id="19947431"/>
<dbReference type="InterPro" id="IPR009769">
    <property type="entry name" value="EDR2_C"/>
</dbReference>
<evidence type="ECO:0000259" key="1">
    <source>
        <dbReference type="Pfam" id="PF07059"/>
    </source>
</evidence>
<organism evidence="2 3">
    <name type="scientific">Saprolegnia diclina (strain VS20)</name>
    <dbReference type="NCBI Taxonomy" id="1156394"/>
    <lineage>
        <taxon>Eukaryota</taxon>
        <taxon>Sar</taxon>
        <taxon>Stramenopiles</taxon>
        <taxon>Oomycota</taxon>
        <taxon>Saprolegniomycetes</taxon>
        <taxon>Saprolegniales</taxon>
        <taxon>Saprolegniaceae</taxon>
        <taxon>Saprolegnia</taxon>
    </lineage>
</organism>
<dbReference type="OMA" id="ANWREPS"/>
<dbReference type="PANTHER" id="PTHR12136">
    <property type="entry name" value="ENHANCED DISEASE RESISTANCE-RELATED"/>
    <property type="match status" value="1"/>
</dbReference>
<proteinExistence type="predicted"/>
<dbReference type="VEuPathDB" id="FungiDB:SDRG_06704"/>
<dbReference type="RefSeq" id="XP_008610724.1">
    <property type="nucleotide sequence ID" value="XM_008612502.1"/>
</dbReference>
<dbReference type="eggNOG" id="ENOG502RY7M">
    <property type="taxonomic scope" value="Eukaryota"/>
</dbReference>
<sequence>MIPLAAEAPVNLATAKTLSKGAVSASNPGADEDAEFWKNTFRDRVPQHAAVTANWREPSPSEFRVRSKKYLTDSVKEAVDHPKCDLVWVDVFQGKKEAFLHAAARRDGVVAHFHTLYPANELFVLNIILPGKPEVTYVNYFALRTPVAGTEDSAFGRLWRAFLDGSDEFRNARLKLIPRIVHGPWMVRKAVGSKPFILAKALPIQWFRGKHYLEAVVDVSSDAVARKVTSMCRMCVSSLTVDIGLVLEGQKEDELPEAMLGCVQYDRLDMANATPI</sequence>
<name>T0S061_SAPDV</name>
<keyword evidence="3" id="KW-1185">Reference proteome</keyword>
<dbReference type="OrthoDB" id="9970435at2759"/>
<dbReference type="Pfam" id="PF07059">
    <property type="entry name" value="EDR2_C"/>
    <property type="match status" value="1"/>
</dbReference>